<reference evidence="1" key="1">
    <citation type="submission" date="2018-05" db="EMBL/GenBank/DDBJ databases">
        <authorList>
            <person name="Lanie J.A."/>
            <person name="Ng W.-L."/>
            <person name="Kazmierczak K.M."/>
            <person name="Andrzejewski T.M."/>
            <person name="Davidsen T.M."/>
            <person name="Wayne K.J."/>
            <person name="Tettelin H."/>
            <person name="Glass J.I."/>
            <person name="Rusch D."/>
            <person name="Podicherti R."/>
            <person name="Tsui H.-C.T."/>
            <person name="Winkler M.E."/>
        </authorList>
    </citation>
    <scope>NUCLEOTIDE SEQUENCE</scope>
</reference>
<sequence>MNDYTKGILTGASLIFCFFMFVSAKMQGNHEHDTTEINYNSYTYGSYGSLQSKIKELDSHDHYGEFAEELHSHYQYSDEGHSHYEYASTTHSHY</sequence>
<gene>
    <name evidence="1" type="ORF">METZ01_LOCUS445747</name>
</gene>
<name>A0A382ZBM5_9ZZZZ</name>
<accession>A0A382ZBM5</accession>
<dbReference type="AlphaFoldDB" id="A0A382ZBM5"/>
<protein>
    <submittedName>
        <fullName evidence="1">Uncharacterized protein</fullName>
    </submittedName>
</protein>
<evidence type="ECO:0000313" key="1">
    <source>
        <dbReference type="EMBL" id="SVD92893.1"/>
    </source>
</evidence>
<dbReference type="EMBL" id="UINC01182593">
    <property type="protein sequence ID" value="SVD92893.1"/>
    <property type="molecule type" value="Genomic_DNA"/>
</dbReference>
<proteinExistence type="predicted"/>
<organism evidence="1">
    <name type="scientific">marine metagenome</name>
    <dbReference type="NCBI Taxonomy" id="408172"/>
    <lineage>
        <taxon>unclassified sequences</taxon>
        <taxon>metagenomes</taxon>
        <taxon>ecological metagenomes</taxon>
    </lineage>
</organism>